<dbReference type="GO" id="GO:0016787">
    <property type="term" value="F:hydrolase activity"/>
    <property type="evidence" value="ECO:0007669"/>
    <property type="project" value="UniProtKB-KW"/>
</dbReference>
<keyword evidence="4 8" id="KW-0067">ATP-binding</keyword>
<dbReference type="GO" id="GO:0005524">
    <property type="term" value="F:ATP binding"/>
    <property type="evidence" value="ECO:0007669"/>
    <property type="project" value="UniProtKB-KW"/>
</dbReference>
<feature type="domain" description="Oligopeptide/dipeptide ABC transporter C-terminal" evidence="6">
    <location>
        <begin position="9"/>
        <end position="41"/>
    </location>
</feature>
<feature type="region of interest" description="Disordered" evidence="5">
    <location>
        <begin position="32"/>
        <end position="51"/>
    </location>
</feature>
<keyword evidence="9" id="KW-1185">Reference proteome</keyword>
<evidence type="ECO:0000313" key="9">
    <source>
        <dbReference type="Proteomes" id="UP000048949"/>
    </source>
</evidence>
<organism evidence="8 9">
    <name type="scientific">Nereida ignava</name>
    <dbReference type="NCBI Taxonomy" id="282199"/>
    <lineage>
        <taxon>Bacteria</taxon>
        <taxon>Pseudomonadati</taxon>
        <taxon>Pseudomonadota</taxon>
        <taxon>Alphaproteobacteria</taxon>
        <taxon>Rhodobacterales</taxon>
        <taxon>Roseobacteraceae</taxon>
        <taxon>Nereida</taxon>
    </lineage>
</organism>
<keyword evidence="2" id="KW-0813">Transport</keyword>
<evidence type="ECO:0000256" key="5">
    <source>
        <dbReference type="SAM" id="MobiDB-lite"/>
    </source>
</evidence>
<dbReference type="GO" id="GO:0015833">
    <property type="term" value="P:peptide transport"/>
    <property type="evidence" value="ECO:0007669"/>
    <property type="project" value="InterPro"/>
</dbReference>
<evidence type="ECO:0000256" key="1">
    <source>
        <dbReference type="ARBA" id="ARBA00004417"/>
    </source>
</evidence>
<dbReference type="EC" id="3.6.3.-" evidence="8"/>
<dbReference type="EMBL" id="CVQV01000011">
    <property type="protein sequence ID" value="CRK76075.1"/>
    <property type="molecule type" value="Genomic_DNA"/>
</dbReference>
<dbReference type="InterPro" id="IPR013563">
    <property type="entry name" value="Oligopep_ABC_C"/>
</dbReference>
<sequence>MVMKDGKIVEQGMTENVYTSPKHPYTRALLAAAPTLPSRTSNEAKHADRSP</sequence>
<evidence type="ECO:0000256" key="2">
    <source>
        <dbReference type="ARBA" id="ARBA00022448"/>
    </source>
</evidence>
<dbReference type="Proteomes" id="UP000048949">
    <property type="component" value="Unassembled WGS sequence"/>
</dbReference>
<dbReference type="Gene3D" id="3.40.50.300">
    <property type="entry name" value="P-loop containing nucleotide triphosphate hydrolases"/>
    <property type="match status" value="1"/>
</dbReference>
<evidence type="ECO:0000313" key="7">
    <source>
        <dbReference type="EMBL" id="CRK76075.1"/>
    </source>
</evidence>
<dbReference type="InterPro" id="IPR027417">
    <property type="entry name" value="P-loop_NTPase"/>
</dbReference>
<gene>
    <name evidence="8" type="primary">gsiA_4</name>
    <name evidence="7" type="synonym">gsiA_3</name>
    <name evidence="7" type="ORF">NIG5292_02132</name>
    <name evidence="8" type="ORF">NIG5292_02812</name>
</gene>
<keyword evidence="3" id="KW-0547">Nucleotide-binding</keyword>
<evidence type="ECO:0000259" key="6">
    <source>
        <dbReference type="Pfam" id="PF08352"/>
    </source>
</evidence>
<dbReference type="STRING" id="282199.GCA_001049735_02131"/>
<dbReference type="Pfam" id="PF08352">
    <property type="entry name" value="oligo_HPY"/>
    <property type="match status" value="1"/>
</dbReference>
<evidence type="ECO:0000256" key="4">
    <source>
        <dbReference type="ARBA" id="ARBA00022840"/>
    </source>
</evidence>
<comment type="subcellular location">
    <subcellularLocation>
        <location evidence="1">Cell inner membrane</location>
        <topology evidence="1">Peripheral membrane protein</topology>
    </subcellularLocation>
</comment>
<keyword evidence="8" id="KW-0378">Hydrolase</keyword>
<feature type="compositionally biased region" description="Basic and acidic residues" evidence="5">
    <location>
        <begin position="42"/>
        <end position="51"/>
    </location>
</feature>
<accession>A0A0U1NPR9</accession>
<evidence type="ECO:0000313" key="8">
    <source>
        <dbReference type="EMBL" id="CRK76745.1"/>
    </source>
</evidence>
<dbReference type="EMBL" id="CVQV01000035">
    <property type="protein sequence ID" value="CRK76745.1"/>
    <property type="molecule type" value="Genomic_DNA"/>
</dbReference>
<dbReference type="AlphaFoldDB" id="A0A0U1NPR9"/>
<protein>
    <submittedName>
        <fullName evidence="8">Glutathione import ATP-binding protein GsiA</fullName>
        <ecNumber evidence="8">3.6.3.-</ecNumber>
    </submittedName>
</protein>
<dbReference type="NCBIfam" id="TIGR01727">
    <property type="entry name" value="oligo_HPY"/>
    <property type="match status" value="1"/>
</dbReference>
<dbReference type="GO" id="GO:0005886">
    <property type="term" value="C:plasma membrane"/>
    <property type="evidence" value="ECO:0007669"/>
    <property type="project" value="UniProtKB-SubCell"/>
</dbReference>
<evidence type="ECO:0000256" key="3">
    <source>
        <dbReference type="ARBA" id="ARBA00022741"/>
    </source>
</evidence>
<proteinExistence type="predicted"/>
<name>A0A0U1NPR9_9RHOB</name>
<reference evidence="8 9" key="1">
    <citation type="submission" date="2015-04" db="EMBL/GenBank/DDBJ databases">
        <authorList>
            <person name="Syromyatnikov M.Y."/>
            <person name="Popov V.N."/>
        </authorList>
    </citation>
    <scope>NUCLEOTIDE SEQUENCE [LARGE SCALE GENOMIC DNA]</scope>
    <source>
        <strain evidence="8 9">CECT 5292</strain>
    </source>
</reference>